<dbReference type="SUPFAM" id="SSF141371">
    <property type="entry name" value="PilZ domain-like"/>
    <property type="match status" value="2"/>
</dbReference>
<comment type="caution">
    <text evidence="2">The sequence shown here is derived from an EMBL/GenBank/DDBJ whole genome shotgun (WGS) entry which is preliminary data.</text>
</comment>
<evidence type="ECO:0000313" key="3">
    <source>
        <dbReference type="Proteomes" id="UP001143304"/>
    </source>
</evidence>
<evidence type="ECO:0000313" key="2">
    <source>
        <dbReference type="EMBL" id="MCX2978531.1"/>
    </source>
</evidence>
<proteinExistence type="predicted"/>
<reference evidence="2" key="1">
    <citation type="submission" date="2019-02" db="EMBL/GenBank/DDBJ databases">
        <authorList>
            <person name="Li S.-H."/>
        </authorList>
    </citation>
    <scope>NUCLEOTIDE SEQUENCE</scope>
    <source>
        <strain evidence="2">IMCC11814</strain>
    </source>
</reference>
<dbReference type="Pfam" id="PF07238">
    <property type="entry name" value="PilZ"/>
    <property type="match status" value="2"/>
</dbReference>
<accession>A0ABT3T8C2</accession>
<organism evidence="2 3">
    <name type="scientific">Candidatus Marimicrobium litorale</name>
    <dbReference type="NCBI Taxonomy" id="2518991"/>
    <lineage>
        <taxon>Bacteria</taxon>
        <taxon>Pseudomonadati</taxon>
        <taxon>Pseudomonadota</taxon>
        <taxon>Gammaproteobacteria</taxon>
        <taxon>Cellvibrionales</taxon>
        <taxon>Halieaceae</taxon>
        <taxon>Marimicrobium</taxon>
    </lineage>
</organism>
<name>A0ABT3T8C2_9GAMM</name>
<evidence type="ECO:0000259" key="1">
    <source>
        <dbReference type="Pfam" id="PF07238"/>
    </source>
</evidence>
<gene>
    <name evidence="2" type="ORF">EYC82_14285</name>
</gene>
<dbReference type="InterPro" id="IPR009875">
    <property type="entry name" value="PilZ_domain"/>
</dbReference>
<sequence>MVFPSSCPTTNFAPSKECSPFSFSINKPPAICCGVRRRVFAVKRPAQPSPAQLSSAQILVGFFNQAKLGCTVNFGPARKARECVYLRLTDRDEWKNNNRSGGVCIKSSHQKVLEQATREELSACVQLLAQSVVLHRAKRGFVTLHVSAENLSDPDAEDVDAGLFMQGREVLEEALEIVRTQAAERALVEAGPAEARTQLRINVSTPIRVSIVGEARPQDANLQNISWGGAAMLIDAEIAEGDVLRVILPRPQGGCISIESRVLRTWEHQSFSGVSVRFSSLNTRDESRLESILQHMARNAEKAGEREYPRLVQRLDVEFNGIQELRSTLTDISAGGLGIAVPNPMPIGQSLQMVISALDAEGCSLKLRARVVHQKPIQLASGKVYRIGLKFEHPSDELRKRVEELMGRMAAASNN</sequence>
<dbReference type="EMBL" id="SHNO01000001">
    <property type="protein sequence ID" value="MCX2978531.1"/>
    <property type="molecule type" value="Genomic_DNA"/>
</dbReference>
<feature type="domain" description="PilZ" evidence="1">
    <location>
        <begin position="196"/>
        <end position="293"/>
    </location>
</feature>
<dbReference type="Gene3D" id="2.40.10.220">
    <property type="entry name" value="predicted glycosyltransferase like domains"/>
    <property type="match status" value="2"/>
</dbReference>
<protein>
    <submittedName>
        <fullName evidence="2">PilZ domain-containing protein</fullName>
    </submittedName>
</protein>
<keyword evidence="3" id="KW-1185">Reference proteome</keyword>
<dbReference type="Proteomes" id="UP001143304">
    <property type="component" value="Unassembled WGS sequence"/>
</dbReference>
<feature type="domain" description="PilZ" evidence="1">
    <location>
        <begin position="306"/>
        <end position="406"/>
    </location>
</feature>